<protein>
    <submittedName>
        <fullName evidence="1">Uncharacterized protein</fullName>
    </submittedName>
</protein>
<accession>A0A660L8L9</accession>
<sequence>MSLSEIQGDDLRERGHLDPFFKAECERHLGARPVARTLRSKDFPRLGPVDVVLERPRALIELKWAHGAPAKIFEGLWDALKLALLGPAHGYDALYLVTGASRGQWSNSESADLFRTGEVDTLEAWNRALVPRRGPNYGATVGEDLVIGAHGNRPLRAHPTLAVQTVTASAVADDYELRAVRISGVGSVIRWPTPEATPASPVTGGDLASVTLPPRVTQAWIEGTAPRLTSAAVEPFLRALRERGWSETDLAVRVRPHLPS</sequence>
<reference evidence="1 2" key="1">
    <citation type="submission" date="2018-10" db="EMBL/GenBank/DDBJ databases">
        <title>Genomic Encyclopedia of Archaeal and Bacterial Type Strains, Phase II (KMG-II): from individual species to whole genera.</title>
        <authorList>
            <person name="Goeker M."/>
        </authorList>
    </citation>
    <scope>NUCLEOTIDE SEQUENCE [LARGE SCALE GENOMIC DNA]</scope>
    <source>
        <strain evidence="1 2">DSM 14954</strain>
    </source>
</reference>
<proteinExistence type="predicted"/>
<organism evidence="1 2">
    <name type="scientific">Solirubrobacter pauli</name>
    <dbReference type="NCBI Taxonomy" id="166793"/>
    <lineage>
        <taxon>Bacteria</taxon>
        <taxon>Bacillati</taxon>
        <taxon>Actinomycetota</taxon>
        <taxon>Thermoleophilia</taxon>
        <taxon>Solirubrobacterales</taxon>
        <taxon>Solirubrobacteraceae</taxon>
        <taxon>Solirubrobacter</taxon>
    </lineage>
</organism>
<evidence type="ECO:0000313" key="1">
    <source>
        <dbReference type="EMBL" id="RKQ90859.1"/>
    </source>
</evidence>
<gene>
    <name evidence="1" type="ORF">C8N24_0674</name>
</gene>
<evidence type="ECO:0000313" key="2">
    <source>
        <dbReference type="Proteomes" id="UP000278962"/>
    </source>
</evidence>
<keyword evidence="2" id="KW-1185">Reference proteome</keyword>
<name>A0A660L8L9_9ACTN</name>
<dbReference type="Proteomes" id="UP000278962">
    <property type="component" value="Unassembled WGS sequence"/>
</dbReference>
<dbReference type="AlphaFoldDB" id="A0A660L8L9"/>
<comment type="caution">
    <text evidence="1">The sequence shown here is derived from an EMBL/GenBank/DDBJ whole genome shotgun (WGS) entry which is preliminary data.</text>
</comment>
<dbReference type="EMBL" id="RBIL01000001">
    <property type="protein sequence ID" value="RKQ90859.1"/>
    <property type="molecule type" value="Genomic_DNA"/>
</dbReference>